<sequence>MKKLSFVLVLAMLLSLVPFTVSAAEEVWDGKIPQADAEYKFSGGEGTENLPYLISSAADLAMLAANVNAGNDYELIFFKLTADITLNSGYENSGTWLEAPPANKWMPIGYNLKNSVSPAFYGTFDGDYHVIRGMYCHADDKAGAENNGWNSTVGLFGALNGSVKRLGFENCVVDRSKTVGNGAGILCALLGNNTSSMNPMVSEVYVKDSISAAFRSPGVIAGTVQKGVISDCYTVGSKAVLYRTDGEGDAGTIVGYISASAGVGSVKDCYTLSQLVIPAENKSSVSGPVVGNVNSMGDVQNVYYDPQISRVDAETVTRAYIHNDAKDYVELIELSKDKMTVSAMKLNKNLWKDADGEVVLRGFTGEYPDTGDTDPAVSTSGGDVTDTPTDTSQSAAITSAAPESTGAPASGTADTTDAAPSGDKKSNTGLIAGISVAAAVIIIAAAAYIVVKKKKK</sequence>
<evidence type="ECO:0000313" key="5">
    <source>
        <dbReference type="Proteomes" id="UP001139365"/>
    </source>
</evidence>
<organism evidence="4 5">
    <name type="scientific">Candidatus Colimorpha enterica</name>
    <dbReference type="NCBI Taxonomy" id="3083063"/>
    <lineage>
        <taxon>Bacteria</taxon>
        <taxon>Pseudomonadati</taxon>
        <taxon>Bacteroidota</taxon>
        <taxon>Bacteroidia</taxon>
        <taxon>Bacteroidales</taxon>
        <taxon>Candidatus Colimorpha</taxon>
    </lineage>
</organism>
<protein>
    <submittedName>
        <fullName evidence="4">Uncharacterized protein</fullName>
    </submittedName>
</protein>
<keyword evidence="2" id="KW-0472">Membrane</keyword>
<keyword evidence="3" id="KW-0732">Signal</keyword>
<evidence type="ECO:0000256" key="3">
    <source>
        <dbReference type="SAM" id="SignalP"/>
    </source>
</evidence>
<dbReference type="AlphaFoldDB" id="A0AAE3FH83"/>
<evidence type="ECO:0000256" key="2">
    <source>
        <dbReference type="SAM" id="Phobius"/>
    </source>
</evidence>
<reference evidence="4 5" key="1">
    <citation type="submission" date="2022-03" db="EMBL/GenBank/DDBJ databases">
        <title>Metagenome-assembled genomes from swine fecal metagenomes.</title>
        <authorList>
            <person name="Holman D.B."/>
            <person name="Kommadath A."/>
        </authorList>
    </citation>
    <scope>NUCLEOTIDE SEQUENCE [LARGE SCALE GENOMIC DNA]</scope>
    <source>
        <strain evidence="4">SUG147</strain>
    </source>
</reference>
<gene>
    <name evidence="4" type="ORF">MR241_05615</name>
</gene>
<evidence type="ECO:0000313" key="4">
    <source>
        <dbReference type="EMBL" id="MCI5755754.1"/>
    </source>
</evidence>
<feature type="chain" id="PRO_5042037155" evidence="3">
    <location>
        <begin position="24"/>
        <end position="456"/>
    </location>
</feature>
<feature type="signal peptide" evidence="3">
    <location>
        <begin position="1"/>
        <end position="23"/>
    </location>
</feature>
<feature type="region of interest" description="Disordered" evidence="1">
    <location>
        <begin position="363"/>
        <end position="424"/>
    </location>
</feature>
<comment type="caution">
    <text evidence="4">The sequence shown here is derived from an EMBL/GenBank/DDBJ whole genome shotgun (WGS) entry which is preliminary data.</text>
</comment>
<keyword evidence="2" id="KW-1133">Transmembrane helix</keyword>
<accession>A0AAE3FH83</accession>
<dbReference type="EMBL" id="JALEMU010000089">
    <property type="protein sequence ID" value="MCI5755754.1"/>
    <property type="molecule type" value="Genomic_DNA"/>
</dbReference>
<dbReference type="Gene3D" id="2.160.20.110">
    <property type="match status" value="1"/>
</dbReference>
<name>A0AAE3FH83_9BACT</name>
<feature type="compositionally biased region" description="Polar residues" evidence="1">
    <location>
        <begin position="376"/>
        <end position="397"/>
    </location>
</feature>
<keyword evidence="2" id="KW-0812">Transmembrane</keyword>
<dbReference type="Proteomes" id="UP001139365">
    <property type="component" value="Unassembled WGS sequence"/>
</dbReference>
<feature type="transmembrane region" description="Helical" evidence="2">
    <location>
        <begin position="430"/>
        <end position="451"/>
    </location>
</feature>
<evidence type="ECO:0000256" key="1">
    <source>
        <dbReference type="SAM" id="MobiDB-lite"/>
    </source>
</evidence>
<proteinExistence type="predicted"/>